<gene>
    <name evidence="7" type="ORF">DRJ20_00275</name>
</gene>
<comment type="caution">
    <text evidence="7">The sequence shown here is derived from an EMBL/GenBank/DDBJ whole genome shotgun (WGS) entry which is preliminary data.</text>
</comment>
<dbReference type="PANTHER" id="PTHR20858:SF17">
    <property type="entry name" value="HYDROXYMETHYLPYRIMIDINE_PHOSPHOMETHYLPYRIMIDINE KINASE THI20-RELATED"/>
    <property type="match status" value="1"/>
</dbReference>
<dbReference type="PANTHER" id="PTHR20858">
    <property type="entry name" value="PHOSPHOMETHYLPYRIMIDINE KINASE"/>
    <property type="match status" value="1"/>
</dbReference>
<dbReference type="NCBIfam" id="NF006346">
    <property type="entry name" value="PRK08573.1"/>
    <property type="match status" value="1"/>
</dbReference>
<dbReference type="Pfam" id="PF08543">
    <property type="entry name" value="Phos_pyr_kin"/>
    <property type="match status" value="1"/>
</dbReference>
<dbReference type="InterPro" id="IPR029056">
    <property type="entry name" value="Ribokinase-like"/>
</dbReference>
<dbReference type="GO" id="GO:0008972">
    <property type="term" value="F:phosphomethylpyrimidine kinase activity"/>
    <property type="evidence" value="ECO:0007669"/>
    <property type="project" value="InterPro"/>
</dbReference>
<dbReference type="EMBL" id="QMQZ01000003">
    <property type="protein sequence ID" value="RLE52324.1"/>
    <property type="molecule type" value="Genomic_DNA"/>
</dbReference>
<keyword evidence="1" id="KW-0808">Transferase</keyword>
<keyword evidence="3 7" id="KW-0418">Kinase</keyword>
<dbReference type="InterPro" id="IPR004399">
    <property type="entry name" value="HMP/HMP-P_kinase_dom"/>
</dbReference>
<evidence type="ECO:0000259" key="5">
    <source>
        <dbReference type="Pfam" id="PF08543"/>
    </source>
</evidence>
<keyword evidence="2" id="KW-0547">Nucleotide-binding</keyword>
<dbReference type="SUPFAM" id="SSF53613">
    <property type="entry name" value="Ribokinase-like"/>
    <property type="match status" value="1"/>
</dbReference>
<keyword evidence="4" id="KW-0067">ATP-binding</keyword>
<proteinExistence type="predicted"/>
<dbReference type="Gene3D" id="3.40.225.10">
    <property type="entry name" value="Class II aldolase/adducin N-terminal domain"/>
    <property type="match status" value="1"/>
</dbReference>
<organism evidence="7 8">
    <name type="scientific">Thermoproteota archaeon</name>
    <dbReference type="NCBI Taxonomy" id="2056631"/>
    <lineage>
        <taxon>Archaea</taxon>
        <taxon>Thermoproteota</taxon>
    </lineage>
</organism>
<evidence type="ECO:0000256" key="1">
    <source>
        <dbReference type="ARBA" id="ARBA00022679"/>
    </source>
</evidence>
<dbReference type="Proteomes" id="UP000268446">
    <property type="component" value="Unassembled WGS sequence"/>
</dbReference>
<dbReference type="CDD" id="cd01169">
    <property type="entry name" value="HMPP_kinase"/>
    <property type="match status" value="1"/>
</dbReference>
<reference evidence="7 8" key="1">
    <citation type="submission" date="2018-06" db="EMBL/GenBank/DDBJ databases">
        <title>Extensive metabolic versatility and redundancy in microbially diverse, dynamic hydrothermal sediments.</title>
        <authorList>
            <person name="Dombrowski N."/>
            <person name="Teske A."/>
            <person name="Baker B.J."/>
        </authorList>
    </citation>
    <scope>NUCLEOTIDE SEQUENCE [LARGE SCALE GENOMIC DNA]</scope>
    <source>
        <strain evidence="7">B29_G17</strain>
    </source>
</reference>
<dbReference type="Gene3D" id="3.40.1190.20">
    <property type="match status" value="1"/>
</dbReference>
<dbReference type="FunFam" id="3.40.1190.20:FF:000003">
    <property type="entry name" value="Phosphomethylpyrimidine kinase ThiD"/>
    <property type="match status" value="1"/>
</dbReference>
<dbReference type="NCBIfam" id="TIGR00097">
    <property type="entry name" value="HMP-P_kinase"/>
    <property type="match status" value="1"/>
</dbReference>
<evidence type="ECO:0000313" key="7">
    <source>
        <dbReference type="EMBL" id="RLE52324.1"/>
    </source>
</evidence>
<sequence>MKKIYKALTIAGSDSGGGAGIQADLKTFAAFGVHGMTVVTAVTAQNTVEVKGIHVLPPEMVEMQIQAIIEDIGVDAAKTGMLYTKEIVEAVARKIEEHKIKTVVDPVMVAKSGARLLLEDAIEALKSKLIPKALVITPNIPEAEVIVGYEIRSIEDMKRAAKDIHELGADAVVIKGGHLPGKKIVDILYYKGKTFEFEKLKIESTNTHGTGCSFSAAIAALIAKGKRIPEAVKVASEFINRAIKHGYSIGGGHGPVNPLVELYEKSSKYIAWKNVSEALKLIEESPELLQLLPEVRMNIGEASMYAEEIEDVCAISGRITEVNGKLRAAGCPKFGASKHIARAILSAMKINPNIRAAMNIKYSKEIIEACRKLGLIVASFSREEEPIHIKETEGASIPWGIRTAIMKSEKFPDIIYDLGEVGKEPMIRILGRNAIDVVQKTKKIGEILMQINKK</sequence>
<evidence type="ECO:0000256" key="3">
    <source>
        <dbReference type="ARBA" id="ARBA00022777"/>
    </source>
</evidence>
<dbReference type="GO" id="GO:0008902">
    <property type="term" value="F:hydroxymethylpyrimidine kinase activity"/>
    <property type="evidence" value="ECO:0007669"/>
    <property type="project" value="TreeGrafter"/>
</dbReference>
<dbReference type="InterPro" id="IPR013749">
    <property type="entry name" value="PM/HMP-P_kinase-1"/>
</dbReference>
<evidence type="ECO:0000313" key="8">
    <source>
        <dbReference type="Proteomes" id="UP000268446"/>
    </source>
</evidence>
<dbReference type="GO" id="GO:0005524">
    <property type="term" value="F:ATP binding"/>
    <property type="evidence" value="ECO:0007669"/>
    <property type="project" value="UniProtKB-KW"/>
</dbReference>
<dbReference type="Pfam" id="PF10120">
    <property type="entry name" value="ThiN"/>
    <property type="match status" value="1"/>
</dbReference>
<evidence type="ECO:0000256" key="4">
    <source>
        <dbReference type="ARBA" id="ARBA00022840"/>
    </source>
</evidence>
<dbReference type="GO" id="GO:0005829">
    <property type="term" value="C:cytosol"/>
    <property type="evidence" value="ECO:0007669"/>
    <property type="project" value="TreeGrafter"/>
</dbReference>
<feature type="domain" description="Pyridoxamine kinase/Phosphomethylpyrimidine kinase" evidence="5">
    <location>
        <begin position="14"/>
        <end position="257"/>
    </location>
</feature>
<feature type="domain" description="Thiamine-phosphate synthase ThiN" evidence="6">
    <location>
        <begin position="274"/>
        <end position="442"/>
    </location>
</feature>
<evidence type="ECO:0000256" key="2">
    <source>
        <dbReference type="ARBA" id="ARBA00022741"/>
    </source>
</evidence>
<accession>A0A497EY51</accession>
<dbReference type="SUPFAM" id="SSF53639">
    <property type="entry name" value="AraD/HMP-PK domain-like"/>
    <property type="match status" value="1"/>
</dbReference>
<dbReference type="InterPro" id="IPR036409">
    <property type="entry name" value="Aldolase_II/adducin_N_sf"/>
</dbReference>
<dbReference type="InterPro" id="IPR019293">
    <property type="entry name" value="ThiN"/>
</dbReference>
<dbReference type="AlphaFoldDB" id="A0A497EY51"/>
<name>A0A497EY51_9CREN</name>
<dbReference type="GO" id="GO:0009228">
    <property type="term" value="P:thiamine biosynthetic process"/>
    <property type="evidence" value="ECO:0007669"/>
    <property type="project" value="InterPro"/>
</dbReference>
<protein>
    <submittedName>
        <fullName evidence="7">Bifunctional hydroxymethylpyrimidine kinase/phosphomethylpyrimidine kinase</fullName>
    </submittedName>
</protein>
<evidence type="ECO:0000259" key="6">
    <source>
        <dbReference type="Pfam" id="PF10120"/>
    </source>
</evidence>